<evidence type="ECO:0000313" key="2">
    <source>
        <dbReference type="Proteomes" id="UP000091918"/>
    </source>
</evidence>
<reference evidence="1 2" key="1">
    <citation type="submission" date="2015-07" db="EMBL/GenBank/DDBJ databases">
        <title>Emmonsia species relationships and genome sequence.</title>
        <authorList>
            <person name="Cuomo C.A."/>
            <person name="Schwartz I.S."/>
            <person name="Kenyon C."/>
            <person name="de Hoog G.S."/>
            <person name="Govender N.P."/>
            <person name="Botha A."/>
            <person name="Moreno L."/>
            <person name="de Vries M."/>
            <person name="Munoz J.F."/>
            <person name="Stielow J.B."/>
        </authorList>
    </citation>
    <scope>NUCLEOTIDE SEQUENCE [LARGE SCALE GENOMIC DNA]</scope>
    <source>
        <strain evidence="1 2">CBS 136260</strain>
    </source>
</reference>
<evidence type="ECO:0000313" key="1">
    <source>
        <dbReference type="EMBL" id="OAX83669.1"/>
    </source>
</evidence>
<keyword evidence="2" id="KW-1185">Reference proteome</keyword>
<protein>
    <submittedName>
        <fullName evidence="1">Uncharacterized protein</fullName>
    </submittedName>
</protein>
<dbReference type="PANTHER" id="PTHR36986:SF1">
    <property type="entry name" value="UPF0643 PROTEIN PB2B2.08"/>
    <property type="match status" value="1"/>
</dbReference>
<dbReference type="AlphaFoldDB" id="A0A1B7P3T2"/>
<dbReference type="PANTHER" id="PTHR36986">
    <property type="entry name" value="UPF0643 PROTEIN PB2B2.08"/>
    <property type="match status" value="1"/>
</dbReference>
<sequence length="239" mass="27350">MGSVHNGSNPTCYPLKFPVFHHKLVTDDFNALKFQAASSLQLQHGLKYQEAASSSSHLISSPYNQDGHHLDLHTLEPASQLLAKALTVLKPIRSDYAIAEYVESFNWQFVMDVLKDLAAAENYEWKERSFYVVTFRSVLLPTADPERLTDLDSRSHEEATASGGLLKYWFGTKDEQLRNLATCVWRSREDARQGGLGPWHRRAIAAKRELYQNIEFRTLELVIKDRVEWWDIVDPKSAT</sequence>
<organism evidence="1 2">
    <name type="scientific">Emergomyces africanus</name>
    <dbReference type="NCBI Taxonomy" id="1955775"/>
    <lineage>
        <taxon>Eukaryota</taxon>
        <taxon>Fungi</taxon>
        <taxon>Dikarya</taxon>
        <taxon>Ascomycota</taxon>
        <taxon>Pezizomycotina</taxon>
        <taxon>Eurotiomycetes</taxon>
        <taxon>Eurotiomycetidae</taxon>
        <taxon>Onygenales</taxon>
        <taxon>Ajellomycetaceae</taxon>
        <taxon>Emergomyces</taxon>
    </lineage>
</organism>
<accession>A0A1B7P3T2</accession>
<gene>
    <name evidence="1" type="ORF">ACJ72_01958</name>
</gene>
<proteinExistence type="predicted"/>
<dbReference type="Proteomes" id="UP000091918">
    <property type="component" value="Unassembled WGS sequence"/>
</dbReference>
<name>A0A1B7P3T2_9EURO</name>
<comment type="caution">
    <text evidence="1">The sequence shown here is derived from an EMBL/GenBank/DDBJ whole genome shotgun (WGS) entry which is preliminary data.</text>
</comment>
<dbReference type="EMBL" id="LGUA01000148">
    <property type="protein sequence ID" value="OAX83669.1"/>
    <property type="molecule type" value="Genomic_DNA"/>
</dbReference>
<dbReference type="OrthoDB" id="2140489at2759"/>